<keyword evidence="2" id="KW-1133">Transmembrane helix</keyword>
<feature type="compositionally biased region" description="Basic residues" evidence="1">
    <location>
        <begin position="198"/>
        <end position="216"/>
    </location>
</feature>
<sequence length="434" mass="48690">MSGFEEHGYEQRESLRQQETRRRNNVLGSEEHGPDVLCGRVNNLWWICNHSRSSVAEDVGSHQLQRLVEMLTHTECEDLLVALSHPEENIFQHLQRLSPENNQLDIKPRARRDTSSSEDSEAECRTALTDWLLRYGERIYYDKLSRSLMHIGRTDIAIEVGTNVNEDKTSNLKRFVDGYHEYVRSLDVPSVRSEAKRPRAAGRKRKRKGKEKVSHRKQTEARWDVVLPVLYGVLLGFGGSLLAGVSIILIALHVSRRAATTTPRVTTPRVTTPTPRVTGSSRSKLKNQGHWDLSFQTQTGDVTCRMQLLGDNIEFHLHQQNSHDTTSLVLSVSLLRCEDPAGADWDRLTCCGLTCVPGTSGEESQCSVCMNNSEEQHTTWDLHPGGDTPQHRPGPHQEASLVADEGKLQKAPPACSGAPCNFLTARLSEQSHLT</sequence>
<feature type="compositionally biased region" description="Basic and acidic residues" evidence="1">
    <location>
        <begin position="1"/>
        <end position="22"/>
    </location>
</feature>
<comment type="caution">
    <text evidence="3">The sequence shown here is derived from an EMBL/GenBank/DDBJ whole genome shotgun (WGS) entry which is preliminary data.</text>
</comment>
<evidence type="ECO:0000256" key="1">
    <source>
        <dbReference type="SAM" id="MobiDB-lite"/>
    </source>
</evidence>
<feature type="region of interest" description="Disordered" evidence="1">
    <location>
        <begin position="1"/>
        <end position="32"/>
    </location>
</feature>
<evidence type="ECO:0000313" key="4">
    <source>
        <dbReference type="Proteomes" id="UP001153269"/>
    </source>
</evidence>
<keyword evidence="4" id="KW-1185">Reference proteome</keyword>
<feature type="region of interest" description="Disordered" evidence="1">
    <location>
        <begin position="263"/>
        <end position="285"/>
    </location>
</feature>
<gene>
    <name evidence="3" type="ORF">PLEPLA_LOCUS2575</name>
</gene>
<proteinExistence type="predicted"/>
<evidence type="ECO:0008006" key="5">
    <source>
        <dbReference type="Google" id="ProtNLM"/>
    </source>
</evidence>
<feature type="compositionally biased region" description="Basic and acidic residues" evidence="1">
    <location>
        <begin position="106"/>
        <end position="115"/>
    </location>
</feature>
<accession>A0A9N7TMQ6</accession>
<reference evidence="3" key="1">
    <citation type="submission" date="2020-03" db="EMBL/GenBank/DDBJ databases">
        <authorList>
            <person name="Weist P."/>
        </authorList>
    </citation>
    <scope>NUCLEOTIDE SEQUENCE</scope>
</reference>
<dbReference type="AlphaFoldDB" id="A0A9N7TMQ6"/>
<dbReference type="EMBL" id="CADEAL010000125">
    <property type="protein sequence ID" value="CAB1414863.1"/>
    <property type="molecule type" value="Genomic_DNA"/>
</dbReference>
<keyword evidence="2" id="KW-0472">Membrane</keyword>
<feature type="transmembrane region" description="Helical" evidence="2">
    <location>
        <begin position="229"/>
        <end position="254"/>
    </location>
</feature>
<evidence type="ECO:0000313" key="3">
    <source>
        <dbReference type="EMBL" id="CAB1414863.1"/>
    </source>
</evidence>
<protein>
    <recommendedName>
        <fullName evidence="5">Death domain-containing protein</fullName>
    </recommendedName>
</protein>
<feature type="compositionally biased region" description="Low complexity" evidence="1">
    <location>
        <begin position="263"/>
        <end position="282"/>
    </location>
</feature>
<name>A0A9N7TMQ6_PLEPL</name>
<dbReference type="Proteomes" id="UP001153269">
    <property type="component" value="Unassembled WGS sequence"/>
</dbReference>
<organism evidence="3 4">
    <name type="scientific">Pleuronectes platessa</name>
    <name type="common">European plaice</name>
    <dbReference type="NCBI Taxonomy" id="8262"/>
    <lineage>
        <taxon>Eukaryota</taxon>
        <taxon>Metazoa</taxon>
        <taxon>Chordata</taxon>
        <taxon>Craniata</taxon>
        <taxon>Vertebrata</taxon>
        <taxon>Euteleostomi</taxon>
        <taxon>Actinopterygii</taxon>
        <taxon>Neopterygii</taxon>
        <taxon>Teleostei</taxon>
        <taxon>Neoteleostei</taxon>
        <taxon>Acanthomorphata</taxon>
        <taxon>Carangaria</taxon>
        <taxon>Pleuronectiformes</taxon>
        <taxon>Pleuronectoidei</taxon>
        <taxon>Pleuronectidae</taxon>
        <taxon>Pleuronectes</taxon>
    </lineage>
</organism>
<keyword evidence="2" id="KW-0812">Transmembrane</keyword>
<feature type="region of interest" description="Disordered" evidence="1">
    <location>
        <begin position="190"/>
        <end position="216"/>
    </location>
</feature>
<evidence type="ECO:0000256" key="2">
    <source>
        <dbReference type="SAM" id="Phobius"/>
    </source>
</evidence>
<feature type="region of interest" description="Disordered" evidence="1">
    <location>
        <begin position="101"/>
        <end position="121"/>
    </location>
</feature>